<reference evidence="1" key="1">
    <citation type="submission" date="2017-05" db="UniProtKB">
        <authorList>
            <consortium name="EnsemblMetazoa"/>
        </authorList>
    </citation>
    <scope>IDENTIFICATION</scope>
</reference>
<protein>
    <submittedName>
        <fullName evidence="1">Uncharacterized protein</fullName>
    </submittedName>
</protein>
<accession>A0A1X7UCJ7</accession>
<dbReference type="EnsemblMetazoa" id="Aqu2.1.25669_001">
    <property type="protein sequence ID" value="Aqu2.1.25669_001"/>
    <property type="gene ID" value="Aqu2.1.25669"/>
</dbReference>
<organism evidence="1">
    <name type="scientific">Amphimedon queenslandica</name>
    <name type="common">Sponge</name>
    <dbReference type="NCBI Taxonomy" id="400682"/>
    <lineage>
        <taxon>Eukaryota</taxon>
        <taxon>Metazoa</taxon>
        <taxon>Porifera</taxon>
        <taxon>Demospongiae</taxon>
        <taxon>Heteroscleromorpha</taxon>
        <taxon>Haplosclerida</taxon>
        <taxon>Niphatidae</taxon>
        <taxon>Amphimedon</taxon>
    </lineage>
</organism>
<sequence>YQNKVLYSIMRYADLLMVPHTFP</sequence>
<dbReference type="AlphaFoldDB" id="A0A1X7UCJ7"/>
<dbReference type="InParanoid" id="A0A1X7UCJ7"/>
<name>A0A1X7UCJ7_AMPQE</name>
<proteinExistence type="predicted"/>
<evidence type="ECO:0000313" key="1">
    <source>
        <dbReference type="EnsemblMetazoa" id="Aqu2.1.25669_001"/>
    </source>
</evidence>